<keyword evidence="1" id="KW-1133">Transmembrane helix</keyword>
<dbReference type="Proteomes" id="UP000187425">
    <property type="component" value="Unassembled WGS sequence"/>
</dbReference>
<dbReference type="Pfam" id="PF09997">
    <property type="entry name" value="DUF2238"/>
    <property type="match status" value="1"/>
</dbReference>
<feature type="transmembrane region" description="Helical" evidence="1">
    <location>
        <begin position="137"/>
        <end position="156"/>
    </location>
</feature>
<evidence type="ECO:0008006" key="4">
    <source>
        <dbReference type="Google" id="ProtNLM"/>
    </source>
</evidence>
<evidence type="ECO:0000256" key="1">
    <source>
        <dbReference type="SAM" id="Phobius"/>
    </source>
</evidence>
<feature type="transmembrane region" description="Helical" evidence="1">
    <location>
        <begin position="45"/>
        <end position="64"/>
    </location>
</feature>
<protein>
    <recommendedName>
        <fullName evidence="4">Membrane-spanning protein</fullName>
    </recommendedName>
</protein>
<keyword evidence="1" id="KW-0812">Transmembrane</keyword>
<evidence type="ECO:0000313" key="2">
    <source>
        <dbReference type="EMBL" id="OME69378.1"/>
    </source>
</evidence>
<evidence type="ECO:0000313" key="3">
    <source>
        <dbReference type="Proteomes" id="UP000187425"/>
    </source>
</evidence>
<comment type="caution">
    <text evidence="2">The sequence shown here is derived from an EMBL/GenBank/DDBJ whole genome shotgun (WGS) entry which is preliminary data.</text>
</comment>
<dbReference type="AlphaFoldDB" id="A0A1R0ZGA0"/>
<feature type="transmembrane region" description="Helical" evidence="1">
    <location>
        <begin position="176"/>
        <end position="196"/>
    </location>
</feature>
<dbReference type="EMBL" id="MPTW01000007">
    <property type="protein sequence ID" value="OME69378.1"/>
    <property type="molecule type" value="Genomic_DNA"/>
</dbReference>
<sequence>MSSQKGTAMQETSRNHRFNYFFEMILYLICGVSIVYFGLNGNDDKTFQAALIILVLLLFKGLITRTNSELPPALQFSVLVFITITMMLANLFNLYGVIPYLDKIEHLLSGIILFFVGRFILIKMAKRKGLGGLPSNIIIWFAFLFAVAMAGMWEIYEFTVDHLFELHSQNGSLTDTMMDMICGTLGALVASFYLFVEVRRKT</sequence>
<reference evidence="2 3" key="1">
    <citation type="submission" date="2016-11" db="EMBL/GenBank/DDBJ databases">
        <title>Paenibacillus species isolates.</title>
        <authorList>
            <person name="Beno S.M."/>
        </authorList>
    </citation>
    <scope>NUCLEOTIDE SEQUENCE [LARGE SCALE GENOMIC DNA]</scope>
    <source>
        <strain evidence="2 3">FSL H7-0443</strain>
    </source>
</reference>
<organism evidence="2 3">
    <name type="scientific">Paenibacillus odorifer</name>
    <dbReference type="NCBI Taxonomy" id="189426"/>
    <lineage>
        <taxon>Bacteria</taxon>
        <taxon>Bacillati</taxon>
        <taxon>Bacillota</taxon>
        <taxon>Bacilli</taxon>
        <taxon>Bacillales</taxon>
        <taxon>Paenibacillaceae</taxon>
        <taxon>Paenibacillus</taxon>
    </lineage>
</organism>
<feature type="transmembrane region" description="Helical" evidence="1">
    <location>
        <begin position="20"/>
        <end position="39"/>
    </location>
</feature>
<dbReference type="RefSeq" id="WP_076285027.1">
    <property type="nucleotide sequence ID" value="NZ_MPTW01000007.1"/>
</dbReference>
<feature type="transmembrane region" description="Helical" evidence="1">
    <location>
        <begin position="76"/>
        <end position="101"/>
    </location>
</feature>
<feature type="transmembrane region" description="Helical" evidence="1">
    <location>
        <begin position="107"/>
        <end position="125"/>
    </location>
</feature>
<dbReference type="OrthoDB" id="4966203at2"/>
<keyword evidence="1" id="KW-0472">Membrane</keyword>
<proteinExistence type="predicted"/>
<gene>
    <name evidence="2" type="ORF">BSK65_15360</name>
</gene>
<dbReference type="InterPro" id="IPR014509">
    <property type="entry name" value="YjdF-like"/>
</dbReference>
<name>A0A1R0ZGA0_9BACL</name>
<accession>A0A1R0ZGA0</accession>